<name>A0A2P2NTE4_RHIMU</name>
<dbReference type="EMBL" id="GGEC01065282">
    <property type="protein sequence ID" value="MBX45766.1"/>
    <property type="molecule type" value="Transcribed_RNA"/>
</dbReference>
<evidence type="ECO:0000313" key="1">
    <source>
        <dbReference type="EMBL" id="MBX45766.1"/>
    </source>
</evidence>
<protein>
    <submittedName>
        <fullName evidence="1">Uncharacterized protein</fullName>
    </submittedName>
</protein>
<organism evidence="1">
    <name type="scientific">Rhizophora mucronata</name>
    <name type="common">Asiatic mangrove</name>
    <dbReference type="NCBI Taxonomy" id="61149"/>
    <lineage>
        <taxon>Eukaryota</taxon>
        <taxon>Viridiplantae</taxon>
        <taxon>Streptophyta</taxon>
        <taxon>Embryophyta</taxon>
        <taxon>Tracheophyta</taxon>
        <taxon>Spermatophyta</taxon>
        <taxon>Magnoliopsida</taxon>
        <taxon>eudicotyledons</taxon>
        <taxon>Gunneridae</taxon>
        <taxon>Pentapetalae</taxon>
        <taxon>rosids</taxon>
        <taxon>fabids</taxon>
        <taxon>Malpighiales</taxon>
        <taxon>Rhizophoraceae</taxon>
        <taxon>Rhizophora</taxon>
    </lineage>
</organism>
<reference evidence="1" key="1">
    <citation type="submission" date="2018-02" db="EMBL/GenBank/DDBJ databases">
        <title>Rhizophora mucronata_Transcriptome.</title>
        <authorList>
            <person name="Meera S.P."/>
            <person name="Sreeshan A."/>
            <person name="Augustine A."/>
        </authorList>
    </citation>
    <scope>NUCLEOTIDE SEQUENCE</scope>
    <source>
        <tissue evidence="1">Leaf</tissue>
    </source>
</reference>
<proteinExistence type="predicted"/>
<sequence length="70" mass="8093">MDIWLSNFKVCSFKHFSEFTGINGCANVDASKAKQKVRSNARDTHVMGTHTFWGLRKGCMQSYPCFHRMF</sequence>
<dbReference type="AlphaFoldDB" id="A0A2P2NTE4"/>
<accession>A0A2P2NTE4</accession>